<dbReference type="EMBL" id="WBVT01000064">
    <property type="protein sequence ID" value="KAB7788700.1"/>
    <property type="molecule type" value="Genomic_DNA"/>
</dbReference>
<feature type="transmembrane region" description="Helical" evidence="3">
    <location>
        <begin position="32"/>
        <end position="56"/>
    </location>
</feature>
<keyword evidence="3" id="KW-1133">Transmembrane helix</keyword>
<evidence type="ECO:0000256" key="3">
    <source>
        <dbReference type="SAM" id="Phobius"/>
    </source>
</evidence>
<feature type="region of interest" description="Disordered" evidence="2">
    <location>
        <begin position="1"/>
        <end position="23"/>
    </location>
</feature>
<dbReference type="Proteomes" id="UP000441772">
    <property type="component" value="Unassembled WGS sequence"/>
</dbReference>
<gene>
    <name evidence="4" type="ORF">F7D09_2095</name>
</gene>
<comment type="caution">
    <text evidence="4">The sequence shown here is derived from an EMBL/GenBank/DDBJ whole genome shotgun (WGS) entry which is preliminary data.</text>
</comment>
<evidence type="ECO:0000313" key="4">
    <source>
        <dbReference type="EMBL" id="KAB7788700.1"/>
    </source>
</evidence>
<evidence type="ECO:0000256" key="2">
    <source>
        <dbReference type="SAM" id="MobiDB-lite"/>
    </source>
</evidence>
<keyword evidence="1" id="KW-0175">Coiled coil</keyword>
<reference evidence="4 5" key="1">
    <citation type="submission" date="2019-09" db="EMBL/GenBank/DDBJ databases">
        <title>Characterization of the phylogenetic diversity of two novel species belonging to the genus Bifidobacterium: Bifidobacterium cebidarum sp. nov. and Bifidobacterium leontopitheci sp. nov.</title>
        <authorList>
            <person name="Lugli G.A."/>
            <person name="Duranti S."/>
            <person name="Milani C."/>
            <person name="Turroni F."/>
            <person name="Ventura M."/>
        </authorList>
    </citation>
    <scope>NUCLEOTIDE SEQUENCE [LARGE SCALE GENOMIC DNA]</scope>
    <source>
        <strain evidence="4 5">LMG 31471</strain>
    </source>
</reference>
<proteinExistence type="predicted"/>
<keyword evidence="3" id="KW-0812">Transmembrane</keyword>
<protein>
    <submittedName>
        <fullName evidence="4">Colicin transporter</fullName>
    </submittedName>
</protein>
<feature type="coiled-coil region" evidence="1">
    <location>
        <begin position="65"/>
        <end position="96"/>
    </location>
</feature>
<dbReference type="AlphaFoldDB" id="A0A6I1GAV8"/>
<feature type="compositionally biased region" description="Low complexity" evidence="2">
    <location>
        <begin position="291"/>
        <end position="318"/>
    </location>
</feature>
<feature type="region of interest" description="Disordered" evidence="2">
    <location>
        <begin position="291"/>
        <end position="347"/>
    </location>
</feature>
<name>A0A6I1GAV8_9BIFI</name>
<keyword evidence="3" id="KW-0472">Membrane</keyword>
<evidence type="ECO:0000313" key="5">
    <source>
        <dbReference type="Proteomes" id="UP000441772"/>
    </source>
</evidence>
<sequence length="347" mass="36842">MMNVHDMPPVPLRGGDSGDDDRAVTRGNRRRLMITAAAVGIAVLIAVGGGFGYHAYAENTRQAELAQAQAECRTVAKKLESARADYRKQLESETVRAALQVTGKQVPDEDTTRSGLAKLATLDTDKPKTDANACDATGIEQVTTFDGRLKQSLATVTATTGKLDKAARKVLAAKDEKTLTDAQTGLNTKITAARKLLDSSDGKVADNTTRVKLTQAIQQAAKVKTGKNAYAMGESGRQLDATMKLVNNSINAKTKADAAERAKRWSNGSGYSHTGNGYSGYGYSEMWHSQSNSGNGNSHGNVSVNGNTSNNSGTGNHSAQQRPSSGNCYFDAEEGDSDFNDNPLICD</sequence>
<keyword evidence="5" id="KW-1185">Reference proteome</keyword>
<organism evidence="4 5">
    <name type="scientific">Bifidobacterium leontopitheci</name>
    <dbReference type="NCBI Taxonomy" id="2650774"/>
    <lineage>
        <taxon>Bacteria</taxon>
        <taxon>Bacillati</taxon>
        <taxon>Actinomycetota</taxon>
        <taxon>Actinomycetes</taxon>
        <taxon>Bifidobacteriales</taxon>
        <taxon>Bifidobacteriaceae</taxon>
        <taxon>Bifidobacterium</taxon>
    </lineage>
</organism>
<evidence type="ECO:0000256" key="1">
    <source>
        <dbReference type="SAM" id="Coils"/>
    </source>
</evidence>
<accession>A0A6I1GAV8</accession>